<protein>
    <submittedName>
        <fullName evidence="1">Uncharacterized protein</fullName>
    </submittedName>
</protein>
<dbReference type="EMBL" id="CASHSV030000615">
    <property type="protein sequence ID" value="CAJ2669776.1"/>
    <property type="molecule type" value="Genomic_DNA"/>
</dbReference>
<sequence length="362" mass="39612">MACETKTWLVLHLLLLVTCYMQHCVHGQSSQVPCIFIFGDGLSGNGNNNMLPTTAKANYNPYGIDFPTGPTGRATNGRTAIDIIGELLGFADFIPPFANTSGSNITKGVNYASGSAGIREETGKHMGANVAFGLQIENHKIIVSRLAANLGGLPQARNYLNKCLYYVNIGSSDYINNYYMPQFYTTSRIYSPEQYAKTLVNQISLYIQTLHDVGARKLVLVGLGRIGCTPKVIAANGNGLCDENKNADALIFSHKLKSLVDKFNTLHLDSKSIFLNRTARAVLDRSLGFTVFNNSCCPMNSNGMCIPNSIPCMNRKEYVFYDGVHVTSTVNNLTASTAYDSASNPETTYPMDIKHLAQYTFT</sequence>
<evidence type="ECO:0000313" key="2">
    <source>
        <dbReference type="Proteomes" id="UP001177021"/>
    </source>
</evidence>
<keyword evidence="2" id="KW-1185">Reference proteome</keyword>
<gene>
    <name evidence="1" type="ORF">MILVUS5_LOCUS33918</name>
</gene>
<name>A0ACB0LKL0_TRIPR</name>
<evidence type="ECO:0000313" key="1">
    <source>
        <dbReference type="EMBL" id="CAJ2669776.1"/>
    </source>
</evidence>
<accession>A0ACB0LKL0</accession>
<dbReference type="Proteomes" id="UP001177021">
    <property type="component" value="Unassembled WGS sequence"/>
</dbReference>
<comment type="caution">
    <text evidence="1">The sequence shown here is derived from an EMBL/GenBank/DDBJ whole genome shotgun (WGS) entry which is preliminary data.</text>
</comment>
<proteinExistence type="predicted"/>
<organism evidence="1 2">
    <name type="scientific">Trifolium pratense</name>
    <name type="common">Red clover</name>
    <dbReference type="NCBI Taxonomy" id="57577"/>
    <lineage>
        <taxon>Eukaryota</taxon>
        <taxon>Viridiplantae</taxon>
        <taxon>Streptophyta</taxon>
        <taxon>Embryophyta</taxon>
        <taxon>Tracheophyta</taxon>
        <taxon>Spermatophyta</taxon>
        <taxon>Magnoliopsida</taxon>
        <taxon>eudicotyledons</taxon>
        <taxon>Gunneridae</taxon>
        <taxon>Pentapetalae</taxon>
        <taxon>rosids</taxon>
        <taxon>fabids</taxon>
        <taxon>Fabales</taxon>
        <taxon>Fabaceae</taxon>
        <taxon>Papilionoideae</taxon>
        <taxon>50 kb inversion clade</taxon>
        <taxon>NPAAA clade</taxon>
        <taxon>Hologalegina</taxon>
        <taxon>IRL clade</taxon>
        <taxon>Trifolieae</taxon>
        <taxon>Trifolium</taxon>
    </lineage>
</organism>
<reference evidence="1" key="1">
    <citation type="submission" date="2023-10" db="EMBL/GenBank/DDBJ databases">
        <authorList>
            <person name="Rodriguez Cubillos JULIANA M."/>
            <person name="De Vega J."/>
        </authorList>
    </citation>
    <scope>NUCLEOTIDE SEQUENCE</scope>
</reference>